<evidence type="ECO:0000256" key="8">
    <source>
        <dbReference type="SAM" id="Phobius"/>
    </source>
</evidence>
<evidence type="ECO:0000256" key="2">
    <source>
        <dbReference type="ARBA" id="ARBA00022448"/>
    </source>
</evidence>
<evidence type="ECO:0000259" key="9">
    <source>
        <dbReference type="PROSITE" id="PS50850"/>
    </source>
</evidence>
<sequence>MNTVRTFRTLPLSVRLLLTNQLVGNIGFYLLVPFLADYLLDDLALSAAVVGVVLGVRNLSQQGLFLIGGSASDRLGARGVIVVGIAIRAVGFGLFAIGGSLPVVLLASVLTGFAGALFNPAVRAYIARDSGERSAEAFALFNVFGNAGSAIGPVVGTVLVAAGFRLTAVVAAAIFAALAVAQWLLLPAKAVAASDGGVRADFATVFTDRRFWAFAMALMPMFALQSQIYFLFTLQAQDSAAPGHGPAAVAALFVVETVAVVSLQVRVTGLLVRRTERGPAMAAGMAIMGAAFLVPPAAAHLSRGSGTGVADTAFRVAPVLFAAVLLAIGVTAVQPFVNEAIGRFAGARLTGTYFGAFYLASGLFTVTATSVTGAVLDRAGGSLTWPPALLCAAAGLGSAAAVLVLHRRATLPGPETTSPPPVPASTARPAKGTDDDGE</sequence>
<dbReference type="Pfam" id="PF07690">
    <property type="entry name" value="MFS_1"/>
    <property type="match status" value="1"/>
</dbReference>
<feature type="transmembrane region" description="Helical" evidence="8">
    <location>
        <begin position="244"/>
        <end position="267"/>
    </location>
</feature>
<accession>A0A317NNF0</accession>
<feature type="region of interest" description="Disordered" evidence="7">
    <location>
        <begin position="412"/>
        <end position="438"/>
    </location>
</feature>
<dbReference type="RefSeq" id="WP_208643992.1">
    <property type="nucleotide sequence ID" value="NZ_QGTL01000005.1"/>
</dbReference>
<evidence type="ECO:0000256" key="6">
    <source>
        <dbReference type="ARBA" id="ARBA00023136"/>
    </source>
</evidence>
<dbReference type="Proteomes" id="UP000246410">
    <property type="component" value="Unassembled WGS sequence"/>
</dbReference>
<name>A0A317NNF0_9NOCA</name>
<feature type="transmembrane region" description="Helical" evidence="8">
    <location>
        <begin position="319"/>
        <end position="341"/>
    </location>
</feature>
<dbReference type="PROSITE" id="PS50850">
    <property type="entry name" value="MFS"/>
    <property type="match status" value="1"/>
</dbReference>
<dbReference type="SUPFAM" id="SSF103473">
    <property type="entry name" value="MFS general substrate transporter"/>
    <property type="match status" value="1"/>
</dbReference>
<keyword evidence="6 8" id="KW-0472">Membrane</keyword>
<dbReference type="Gene3D" id="1.20.1250.20">
    <property type="entry name" value="MFS general substrate transporter like domains"/>
    <property type="match status" value="1"/>
</dbReference>
<evidence type="ECO:0000256" key="4">
    <source>
        <dbReference type="ARBA" id="ARBA00022692"/>
    </source>
</evidence>
<feature type="transmembrane region" description="Helical" evidence="8">
    <location>
        <begin position="387"/>
        <end position="405"/>
    </location>
</feature>
<comment type="caution">
    <text evidence="10">The sequence shown here is derived from an EMBL/GenBank/DDBJ whole genome shotgun (WGS) entry which is preliminary data.</text>
</comment>
<dbReference type="GO" id="GO:0022857">
    <property type="term" value="F:transmembrane transporter activity"/>
    <property type="evidence" value="ECO:0007669"/>
    <property type="project" value="InterPro"/>
</dbReference>
<feature type="transmembrane region" description="Helical" evidence="8">
    <location>
        <begin position="353"/>
        <end position="375"/>
    </location>
</feature>
<reference evidence="10 11" key="1">
    <citation type="submission" date="2018-05" db="EMBL/GenBank/DDBJ databases">
        <title>Genomic Encyclopedia of Type Strains, Phase IV (KMG-IV): sequencing the most valuable type-strain genomes for metagenomic binning, comparative biology and taxonomic classification.</title>
        <authorList>
            <person name="Goeker M."/>
        </authorList>
    </citation>
    <scope>NUCLEOTIDE SEQUENCE [LARGE SCALE GENOMIC DNA]</scope>
    <source>
        <strain evidence="10 11">DSM 44717</strain>
    </source>
</reference>
<dbReference type="GO" id="GO:0005886">
    <property type="term" value="C:plasma membrane"/>
    <property type="evidence" value="ECO:0007669"/>
    <property type="project" value="UniProtKB-SubCell"/>
</dbReference>
<dbReference type="PANTHER" id="PTHR23517:SF2">
    <property type="entry name" value="MULTIDRUG RESISTANCE PROTEIN MDTH"/>
    <property type="match status" value="1"/>
</dbReference>
<evidence type="ECO:0000313" key="11">
    <source>
        <dbReference type="Proteomes" id="UP000246410"/>
    </source>
</evidence>
<gene>
    <name evidence="10" type="ORF">DFR69_105222</name>
</gene>
<keyword evidence="11" id="KW-1185">Reference proteome</keyword>
<dbReference type="EMBL" id="QGTL01000005">
    <property type="protein sequence ID" value="PWV75148.1"/>
    <property type="molecule type" value="Genomic_DNA"/>
</dbReference>
<feature type="transmembrane region" description="Helical" evidence="8">
    <location>
        <begin position="77"/>
        <end position="97"/>
    </location>
</feature>
<protein>
    <submittedName>
        <fullName evidence="10">MFS transporter</fullName>
    </submittedName>
</protein>
<evidence type="ECO:0000256" key="5">
    <source>
        <dbReference type="ARBA" id="ARBA00022989"/>
    </source>
</evidence>
<keyword evidence="2" id="KW-0813">Transport</keyword>
<dbReference type="PANTHER" id="PTHR23517">
    <property type="entry name" value="RESISTANCE PROTEIN MDTM, PUTATIVE-RELATED-RELATED"/>
    <property type="match status" value="1"/>
</dbReference>
<feature type="transmembrane region" description="Helical" evidence="8">
    <location>
        <begin position="211"/>
        <end position="232"/>
    </location>
</feature>
<dbReference type="InterPro" id="IPR036259">
    <property type="entry name" value="MFS_trans_sf"/>
</dbReference>
<feature type="transmembrane region" description="Helical" evidence="8">
    <location>
        <begin position="12"/>
        <end position="32"/>
    </location>
</feature>
<evidence type="ECO:0000256" key="3">
    <source>
        <dbReference type="ARBA" id="ARBA00022475"/>
    </source>
</evidence>
<feature type="transmembrane region" description="Helical" evidence="8">
    <location>
        <begin position="38"/>
        <end position="56"/>
    </location>
</feature>
<organism evidence="10 11">
    <name type="scientific">Nocardia neocaledoniensis</name>
    <dbReference type="NCBI Taxonomy" id="236511"/>
    <lineage>
        <taxon>Bacteria</taxon>
        <taxon>Bacillati</taxon>
        <taxon>Actinomycetota</taxon>
        <taxon>Actinomycetes</taxon>
        <taxon>Mycobacteriales</taxon>
        <taxon>Nocardiaceae</taxon>
        <taxon>Nocardia</taxon>
    </lineage>
</organism>
<feature type="transmembrane region" description="Helical" evidence="8">
    <location>
        <begin position="138"/>
        <end position="162"/>
    </location>
</feature>
<dbReference type="InterPro" id="IPR050171">
    <property type="entry name" value="MFS_Transporters"/>
</dbReference>
<dbReference type="InterPro" id="IPR020846">
    <property type="entry name" value="MFS_dom"/>
</dbReference>
<keyword evidence="3" id="KW-1003">Cell membrane</keyword>
<evidence type="ECO:0000256" key="1">
    <source>
        <dbReference type="ARBA" id="ARBA00004651"/>
    </source>
</evidence>
<evidence type="ECO:0000256" key="7">
    <source>
        <dbReference type="SAM" id="MobiDB-lite"/>
    </source>
</evidence>
<feature type="transmembrane region" description="Helical" evidence="8">
    <location>
        <begin position="168"/>
        <end position="190"/>
    </location>
</feature>
<keyword evidence="4 8" id="KW-0812">Transmembrane</keyword>
<feature type="domain" description="Major facilitator superfamily (MFS) profile" evidence="9">
    <location>
        <begin position="13"/>
        <end position="410"/>
    </location>
</feature>
<dbReference type="InterPro" id="IPR011701">
    <property type="entry name" value="MFS"/>
</dbReference>
<feature type="transmembrane region" description="Helical" evidence="8">
    <location>
        <begin position="279"/>
        <end position="299"/>
    </location>
</feature>
<keyword evidence="5 8" id="KW-1133">Transmembrane helix</keyword>
<dbReference type="AlphaFoldDB" id="A0A317NNF0"/>
<feature type="transmembrane region" description="Helical" evidence="8">
    <location>
        <begin position="103"/>
        <end position="126"/>
    </location>
</feature>
<comment type="subcellular location">
    <subcellularLocation>
        <location evidence="1">Cell membrane</location>
        <topology evidence="1">Multi-pass membrane protein</topology>
    </subcellularLocation>
</comment>
<proteinExistence type="predicted"/>
<evidence type="ECO:0000313" key="10">
    <source>
        <dbReference type="EMBL" id="PWV75148.1"/>
    </source>
</evidence>